<gene>
    <name evidence="3" type="ORF">E5163_00150</name>
</gene>
<dbReference type="EMBL" id="SRXW01000001">
    <property type="protein sequence ID" value="TGY89595.1"/>
    <property type="molecule type" value="Genomic_DNA"/>
</dbReference>
<sequence>MMKRTARLALLYTLEAIAALLALALFAGAVVLWRLASGPVPLEMLRPNVTAMLAEAFEAERAEIGQLTLRYDPDLAAIVVTASDVRVYEETALLTAAREIEAGFALDLLLIGRAAPVMVAADGGSFSLVRHADGSLAAGLGRPGRLGAGGADTQRWERLLSDAQGGGAGDTLSRLVRVDLRGADIRVLDAVTDTALFFEGARARVDLANDRIDADLSGTLLSSAGQTPIALGLVADRGLEALFVDLRIRGLVPASVAPRRGAFAALSGIEAPVDLDLVIDASREAGLRSALLELDLGAGHWRSPRGVFPVEGGEASLAYDTQAARIDVSALRLQSELLQLDLSGAITDLAGYQDALPSRARYELVSGPGRLDLAGVFPEPLRWEAVTAQGDLDRESVRIGFDRLDIELDIAEAAFTGAVSFEIINDRLLPNLRLEGPIRGNIGKEDVLRFWPVDFALGARDWIRDSVLGGRLSDAQLFMDVPAEGLARKFIEDEALSLSFHFHDADVRYVSTMTPLRGLSGTGELLGNSLVLDGTGGRIGDLIADTIFVRAPQLNPKGAMARFGGTGRGQAADLIALLDEEPLGFATDYGIDPASFEGEGSIRFEIGRPMLRDVPVEDVEFDIGAEFTGVAGPAGVGDLRFTDGTVLIEADAARLVGTGVAELAGARADIRWEEDFNAGEGADSTLISVSARADPGTLDRLGLPVRRFLDGPADIDARLSGNGFEFRTIALSMDLADTAIALPGALWSKPSGVPAAAAFTVAFEEDGSILLSDLTAQAPDAALAASAELAADGRLLSASARRVFVEDLLDLAVEAGRPEGPEGPLLLRASGPFLTAGDLLDQLPQLSFEQAGPAEPAGLPLILEAEIDSVTLRSVDFEGVQLRLVTRPEGVERFLFAGRTQAGPVDLRFAPSAEGGRILAAEGADAGALLEAFAGFDNARGGVLRLSGEAPPLGEEGPLRGRVEVGAFTLEQMPLLARILAAGSLEGLASLVSGEGLVFERLEADYVWNDGVLQMGDARVAGPALGITWNGVVDLSGRRMTLDGTLLPSYGMNSVLGELPVVGELLTSRRGEGVIGVTFSVQGPFEATRVTANPLSALAPGVFRRIFEGTSAARELEALEAQRREAREAEASSAEDLIEDVPVEIPDAPAEPEEPGPPGEEGR</sequence>
<evidence type="ECO:0000259" key="2">
    <source>
        <dbReference type="Pfam" id="PF13116"/>
    </source>
</evidence>
<dbReference type="RefSeq" id="WP_135994094.1">
    <property type="nucleotide sequence ID" value="NZ_CP071057.1"/>
</dbReference>
<comment type="caution">
    <text evidence="3">The sequence shown here is derived from an EMBL/GenBank/DDBJ whole genome shotgun (WGS) entry which is preliminary data.</text>
</comment>
<proteinExistence type="predicted"/>
<feature type="domain" description="YhdP central" evidence="2">
    <location>
        <begin position="330"/>
        <end position="890"/>
    </location>
</feature>
<dbReference type="Proteomes" id="UP000308054">
    <property type="component" value="Unassembled WGS sequence"/>
</dbReference>
<reference evidence="3 4" key="1">
    <citation type="journal article" date="2017" name="Int. J. Syst. Evol. Microbiol.">
        <title>Marinicauda algicola sp. nov., isolated from a marine red alga Rhodosorus marinus.</title>
        <authorList>
            <person name="Jeong S.E."/>
            <person name="Jeon S.H."/>
            <person name="Chun B.H."/>
            <person name="Kim D.W."/>
            <person name="Jeon C.O."/>
        </authorList>
    </citation>
    <scope>NUCLEOTIDE SEQUENCE [LARGE SCALE GENOMIC DNA]</scope>
    <source>
        <strain evidence="3 4">JCM 31718</strain>
    </source>
</reference>
<dbReference type="InterPro" id="IPR025263">
    <property type="entry name" value="YhdP_central"/>
</dbReference>
<keyword evidence="4" id="KW-1185">Reference proteome</keyword>
<dbReference type="OrthoDB" id="7161641at2"/>
<evidence type="ECO:0000313" key="3">
    <source>
        <dbReference type="EMBL" id="TGY89595.1"/>
    </source>
</evidence>
<dbReference type="Pfam" id="PF13116">
    <property type="entry name" value="YhdP"/>
    <property type="match status" value="1"/>
</dbReference>
<organism evidence="3 4">
    <name type="scientific">Marinicauda algicola</name>
    <dbReference type="NCBI Taxonomy" id="2029849"/>
    <lineage>
        <taxon>Bacteria</taxon>
        <taxon>Pseudomonadati</taxon>
        <taxon>Pseudomonadota</taxon>
        <taxon>Alphaproteobacteria</taxon>
        <taxon>Maricaulales</taxon>
        <taxon>Maricaulaceae</taxon>
        <taxon>Marinicauda</taxon>
    </lineage>
</organism>
<protein>
    <recommendedName>
        <fullName evidence="2">YhdP central domain-containing protein</fullName>
    </recommendedName>
</protein>
<evidence type="ECO:0000313" key="4">
    <source>
        <dbReference type="Proteomes" id="UP000308054"/>
    </source>
</evidence>
<accession>A0A4S2H1Y2</accession>
<name>A0A4S2H1Y2_9PROT</name>
<feature type="region of interest" description="Disordered" evidence="1">
    <location>
        <begin position="1124"/>
        <end position="1163"/>
    </location>
</feature>
<evidence type="ECO:0000256" key="1">
    <source>
        <dbReference type="SAM" id="MobiDB-lite"/>
    </source>
</evidence>
<dbReference type="AlphaFoldDB" id="A0A4S2H1Y2"/>